<organism evidence="1 2">
    <name type="scientific">Blastopirellula marina</name>
    <dbReference type="NCBI Taxonomy" id="124"/>
    <lineage>
        <taxon>Bacteria</taxon>
        <taxon>Pseudomonadati</taxon>
        <taxon>Planctomycetota</taxon>
        <taxon>Planctomycetia</taxon>
        <taxon>Pirellulales</taxon>
        <taxon>Pirellulaceae</taxon>
        <taxon>Blastopirellula</taxon>
    </lineage>
</organism>
<comment type="caution">
    <text evidence="1">The sequence shown here is derived from an EMBL/GenBank/DDBJ whole genome shotgun (WGS) entry which is preliminary data.</text>
</comment>
<dbReference type="EMBL" id="PUIA01000094">
    <property type="protein sequence ID" value="PQO25133.1"/>
    <property type="molecule type" value="Genomic_DNA"/>
</dbReference>
<protein>
    <submittedName>
        <fullName evidence="1">Uncharacterized protein</fullName>
    </submittedName>
</protein>
<accession>A0A2S8EYZ7</accession>
<dbReference type="RefSeq" id="WP_105359828.1">
    <property type="nucleotide sequence ID" value="NZ_PUIA01000094.1"/>
</dbReference>
<evidence type="ECO:0000313" key="1">
    <source>
        <dbReference type="EMBL" id="PQO25133.1"/>
    </source>
</evidence>
<dbReference type="OrthoDB" id="679755at2"/>
<sequence>MKSLFRPQTILAAAAIMLGIAAIIMAMNPRSSAQPAKIDHAVDPILTSPDEVTIDPHADNFLSANYMLPGYCYANSQLTDAVAPGGFGPSENNAHKLQRELPGEGLYLLAQPTAVTKFGDNPGMRVLLVNQTCFTLSFGAADSRLHILQEAQDAEGQWHAIEYIPPVWCGNSLHHVYLKPDYYWAFPAPRYEGVLPAKLRFTMFLEDGSRIHSNEFEGSVNLEQFLPDESVQGAGDLE</sequence>
<name>A0A2S8EYZ7_9BACT</name>
<proteinExistence type="predicted"/>
<gene>
    <name evidence="1" type="ORF">C5Y96_26915</name>
</gene>
<reference evidence="1 2" key="1">
    <citation type="submission" date="2018-02" db="EMBL/GenBank/DDBJ databases">
        <title>Comparative genomes isolates from brazilian mangrove.</title>
        <authorList>
            <person name="Araujo J.E."/>
            <person name="Taketani R.G."/>
            <person name="Silva M.C.P."/>
            <person name="Loureco M.V."/>
            <person name="Andreote F.D."/>
        </authorList>
    </citation>
    <scope>NUCLEOTIDE SEQUENCE [LARGE SCALE GENOMIC DNA]</scope>
    <source>
        <strain evidence="1 2">HEX-2 MGV</strain>
    </source>
</reference>
<dbReference type="Proteomes" id="UP000240009">
    <property type="component" value="Unassembled WGS sequence"/>
</dbReference>
<evidence type="ECO:0000313" key="2">
    <source>
        <dbReference type="Proteomes" id="UP000240009"/>
    </source>
</evidence>
<dbReference type="AlphaFoldDB" id="A0A2S8EYZ7"/>